<accession>A0ACC2RRB8</accession>
<evidence type="ECO:0000313" key="2">
    <source>
        <dbReference type="Proteomes" id="UP001165960"/>
    </source>
</evidence>
<comment type="caution">
    <text evidence="1">The sequence shown here is derived from an EMBL/GenBank/DDBJ whole genome shotgun (WGS) entry which is preliminary data.</text>
</comment>
<name>A0ACC2RRB8_9FUNG</name>
<organism evidence="1 2">
    <name type="scientific">Entomophthora muscae</name>
    <dbReference type="NCBI Taxonomy" id="34485"/>
    <lineage>
        <taxon>Eukaryota</taxon>
        <taxon>Fungi</taxon>
        <taxon>Fungi incertae sedis</taxon>
        <taxon>Zoopagomycota</taxon>
        <taxon>Entomophthoromycotina</taxon>
        <taxon>Entomophthoromycetes</taxon>
        <taxon>Entomophthorales</taxon>
        <taxon>Entomophthoraceae</taxon>
        <taxon>Entomophthora</taxon>
    </lineage>
</organism>
<evidence type="ECO:0000313" key="1">
    <source>
        <dbReference type="EMBL" id="KAJ9052623.1"/>
    </source>
</evidence>
<keyword evidence="2" id="KW-1185">Reference proteome</keyword>
<reference evidence="1" key="1">
    <citation type="submission" date="2022-04" db="EMBL/GenBank/DDBJ databases">
        <title>Genome of the entomopathogenic fungus Entomophthora muscae.</title>
        <authorList>
            <person name="Elya C."/>
            <person name="Lovett B.R."/>
            <person name="Lee E."/>
            <person name="Macias A.M."/>
            <person name="Hajek A.E."/>
            <person name="De Bivort B.L."/>
            <person name="Kasson M.T."/>
            <person name="De Fine Licht H.H."/>
            <person name="Stajich J.E."/>
        </authorList>
    </citation>
    <scope>NUCLEOTIDE SEQUENCE</scope>
    <source>
        <strain evidence="1">Berkeley</strain>
    </source>
</reference>
<protein>
    <submittedName>
        <fullName evidence="1">Uncharacterized protein</fullName>
    </submittedName>
</protein>
<dbReference type="Proteomes" id="UP001165960">
    <property type="component" value="Unassembled WGS sequence"/>
</dbReference>
<sequence>MYFSLEWYVRTMSIFDLNAFGILPDDQVSLKPIGSAVYLAASFFNHSCVPSALVSFSGNRIRVVLNRDVAKGEQIFISYLNPDSFSTKKELNEFIKRKYGFDCNCSQCQTSQ</sequence>
<proteinExistence type="predicted"/>
<gene>
    <name evidence="1" type="ORF">DSO57_1032398</name>
</gene>
<dbReference type="EMBL" id="QTSX02006632">
    <property type="protein sequence ID" value="KAJ9052623.1"/>
    <property type="molecule type" value="Genomic_DNA"/>
</dbReference>